<dbReference type="SUPFAM" id="SSF49503">
    <property type="entry name" value="Cupredoxins"/>
    <property type="match status" value="1"/>
</dbReference>
<name>A0AAV9BX85_ACOGR</name>
<feature type="region of interest" description="Disordered" evidence="3">
    <location>
        <begin position="150"/>
        <end position="196"/>
    </location>
</feature>
<evidence type="ECO:0000259" key="4">
    <source>
        <dbReference type="PROSITE" id="PS51485"/>
    </source>
</evidence>
<dbReference type="PANTHER" id="PTHR33021">
    <property type="entry name" value="BLUE COPPER PROTEIN"/>
    <property type="match status" value="1"/>
</dbReference>
<keyword evidence="2" id="KW-0325">Glycoprotein</keyword>
<dbReference type="Pfam" id="PF02298">
    <property type="entry name" value="Cu_bind_like"/>
    <property type="match status" value="1"/>
</dbReference>
<dbReference type="InterPro" id="IPR003245">
    <property type="entry name" value="Phytocyanin_dom"/>
</dbReference>
<dbReference type="CDD" id="cd04216">
    <property type="entry name" value="Phytocyanin"/>
    <property type="match status" value="1"/>
</dbReference>
<reference evidence="5" key="2">
    <citation type="submission" date="2023-06" db="EMBL/GenBank/DDBJ databases">
        <authorList>
            <person name="Ma L."/>
            <person name="Liu K.-W."/>
            <person name="Li Z."/>
            <person name="Hsiao Y.-Y."/>
            <person name="Qi Y."/>
            <person name="Fu T."/>
            <person name="Tang G."/>
            <person name="Zhang D."/>
            <person name="Sun W.-H."/>
            <person name="Liu D.-K."/>
            <person name="Li Y."/>
            <person name="Chen G.-Z."/>
            <person name="Liu X.-D."/>
            <person name="Liao X.-Y."/>
            <person name="Jiang Y.-T."/>
            <person name="Yu X."/>
            <person name="Hao Y."/>
            <person name="Huang J."/>
            <person name="Zhao X.-W."/>
            <person name="Ke S."/>
            <person name="Chen Y.-Y."/>
            <person name="Wu W.-L."/>
            <person name="Hsu J.-L."/>
            <person name="Lin Y.-F."/>
            <person name="Huang M.-D."/>
            <person name="Li C.-Y."/>
            <person name="Huang L."/>
            <person name="Wang Z.-W."/>
            <person name="Zhao X."/>
            <person name="Zhong W.-Y."/>
            <person name="Peng D.-H."/>
            <person name="Ahmad S."/>
            <person name="Lan S."/>
            <person name="Zhang J.-S."/>
            <person name="Tsai W.-C."/>
            <person name="Van De Peer Y."/>
            <person name="Liu Z.-J."/>
        </authorList>
    </citation>
    <scope>NUCLEOTIDE SEQUENCE</scope>
    <source>
        <strain evidence="5">SCP</strain>
        <tissue evidence="5">Leaves</tissue>
    </source>
</reference>
<feature type="compositionally biased region" description="Low complexity" evidence="3">
    <location>
        <begin position="150"/>
        <end position="169"/>
    </location>
</feature>
<evidence type="ECO:0000313" key="6">
    <source>
        <dbReference type="Proteomes" id="UP001179952"/>
    </source>
</evidence>
<proteinExistence type="predicted"/>
<keyword evidence="6" id="KW-1185">Reference proteome</keyword>
<dbReference type="FunFam" id="2.60.40.420:FF:000003">
    <property type="entry name" value="Blue copper"/>
    <property type="match status" value="1"/>
</dbReference>
<reference evidence="5" key="1">
    <citation type="journal article" date="2023" name="Nat. Commun.">
        <title>Diploid and tetraploid genomes of Acorus and the evolution of monocots.</title>
        <authorList>
            <person name="Ma L."/>
            <person name="Liu K.W."/>
            <person name="Li Z."/>
            <person name="Hsiao Y.Y."/>
            <person name="Qi Y."/>
            <person name="Fu T."/>
            <person name="Tang G.D."/>
            <person name="Zhang D."/>
            <person name="Sun W.H."/>
            <person name="Liu D.K."/>
            <person name="Li Y."/>
            <person name="Chen G.Z."/>
            <person name="Liu X.D."/>
            <person name="Liao X.Y."/>
            <person name="Jiang Y.T."/>
            <person name="Yu X."/>
            <person name="Hao Y."/>
            <person name="Huang J."/>
            <person name="Zhao X.W."/>
            <person name="Ke S."/>
            <person name="Chen Y.Y."/>
            <person name="Wu W.L."/>
            <person name="Hsu J.L."/>
            <person name="Lin Y.F."/>
            <person name="Huang M.D."/>
            <person name="Li C.Y."/>
            <person name="Huang L."/>
            <person name="Wang Z.W."/>
            <person name="Zhao X."/>
            <person name="Zhong W.Y."/>
            <person name="Peng D.H."/>
            <person name="Ahmad S."/>
            <person name="Lan S."/>
            <person name="Zhang J.S."/>
            <person name="Tsai W.C."/>
            <person name="Van de Peer Y."/>
            <person name="Liu Z.J."/>
        </authorList>
    </citation>
    <scope>NUCLEOTIDE SEQUENCE</scope>
    <source>
        <strain evidence="5">SCP</strain>
    </source>
</reference>
<dbReference type="PANTHER" id="PTHR33021:SF499">
    <property type="entry name" value="OS12G0150500 PROTEIN"/>
    <property type="match status" value="1"/>
</dbReference>
<dbReference type="Proteomes" id="UP001179952">
    <property type="component" value="Unassembled WGS sequence"/>
</dbReference>
<gene>
    <name evidence="5" type="ORF">QJS04_geneDACA019819</name>
</gene>
<dbReference type="InterPro" id="IPR008972">
    <property type="entry name" value="Cupredoxin"/>
</dbReference>
<organism evidence="5 6">
    <name type="scientific">Acorus gramineus</name>
    <name type="common">Dwarf sweet flag</name>
    <dbReference type="NCBI Taxonomy" id="55184"/>
    <lineage>
        <taxon>Eukaryota</taxon>
        <taxon>Viridiplantae</taxon>
        <taxon>Streptophyta</taxon>
        <taxon>Embryophyta</taxon>
        <taxon>Tracheophyta</taxon>
        <taxon>Spermatophyta</taxon>
        <taxon>Magnoliopsida</taxon>
        <taxon>Liliopsida</taxon>
        <taxon>Acoraceae</taxon>
        <taxon>Acorus</taxon>
    </lineage>
</organism>
<dbReference type="AlphaFoldDB" id="A0AAV9BX85"/>
<evidence type="ECO:0000256" key="2">
    <source>
        <dbReference type="ARBA" id="ARBA00023180"/>
    </source>
</evidence>
<keyword evidence="1" id="KW-0479">Metal-binding</keyword>
<dbReference type="Gene3D" id="2.60.40.420">
    <property type="entry name" value="Cupredoxins - blue copper proteins"/>
    <property type="match status" value="1"/>
</dbReference>
<comment type="caution">
    <text evidence="5">The sequence shown here is derived from an EMBL/GenBank/DDBJ whole genome shotgun (WGS) entry which is preliminary data.</text>
</comment>
<feature type="compositionally biased region" description="Low complexity" evidence="3">
    <location>
        <begin position="181"/>
        <end position="196"/>
    </location>
</feature>
<dbReference type="PROSITE" id="PS51485">
    <property type="entry name" value="PHYTOCYANIN"/>
    <property type="match status" value="1"/>
</dbReference>
<evidence type="ECO:0000256" key="3">
    <source>
        <dbReference type="SAM" id="MobiDB-lite"/>
    </source>
</evidence>
<dbReference type="GO" id="GO:0009055">
    <property type="term" value="F:electron transfer activity"/>
    <property type="evidence" value="ECO:0007669"/>
    <property type="project" value="InterPro"/>
</dbReference>
<dbReference type="EMBL" id="JAUJYN010000001">
    <property type="protein sequence ID" value="KAK1281067.1"/>
    <property type="molecule type" value="Genomic_DNA"/>
</dbReference>
<dbReference type="GO" id="GO:0005886">
    <property type="term" value="C:plasma membrane"/>
    <property type="evidence" value="ECO:0007669"/>
    <property type="project" value="TreeGrafter"/>
</dbReference>
<dbReference type="InterPro" id="IPR039391">
    <property type="entry name" value="Phytocyanin-like"/>
</dbReference>
<evidence type="ECO:0000256" key="1">
    <source>
        <dbReference type="ARBA" id="ARBA00022723"/>
    </source>
</evidence>
<accession>A0AAV9BX85</accession>
<protein>
    <recommendedName>
        <fullName evidence="4">Phytocyanin domain-containing protein</fullName>
    </recommendedName>
</protein>
<evidence type="ECO:0000313" key="5">
    <source>
        <dbReference type="EMBL" id="KAK1281067.1"/>
    </source>
</evidence>
<feature type="domain" description="Phytocyanin" evidence="4">
    <location>
        <begin position="48"/>
        <end position="147"/>
    </location>
</feature>
<dbReference type="GO" id="GO:0046872">
    <property type="term" value="F:metal ion binding"/>
    <property type="evidence" value="ECO:0007669"/>
    <property type="project" value="UniProtKB-KW"/>
</dbReference>
<sequence>MFSLYILHIFGYSKTLAIFFFSCKMATFRALVSLTIISAALFELAMGATLTVGGSGGGWDQTTDLATWASGQTFTVGDSLVFQYSPLHDVMEVTNADYTACQTSSPLKKYSDGKSTVTLSSPGKRYFICGTTGHCSGGMKLEVNTVSAATATPPSTLPSSPLTPSADAPPKSESPPAADLGHGSSGSSPSQHSSGGHAEIAIGSWLAMMMVLAL</sequence>